<dbReference type="PANTHER" id="PTHR12406">
    <property type="entry name" value="CALCIUM-INDEPENDENT PHOSPHOLIPASE A2 IPLA2 -RELATED"/>
    <property type="match status" value="1"/>
</dbReference>
<protein>
    <recommendedName>
        <fullName evidence="1">triacylglycerol lipase</fullName>
        <ecNumber evidence="1">3.1.1.3</ecNumber>
    </recommendedName>
</protein>
<evidence type="ECO:0000313" key="9">
    <source>
        <dbReference type="Proteomes" id="UP000790347"/>
    </source>
</evidence>
<dbReference type="PANTHER" id="PTHR12406:SF41">
    <property type="entry name" value="BRUMMER, ISOFORM B-RELATED"/>
    <property type="match status" value="1"/>
</dbReference>
<dbReference type="Proteomes" id="UP000828236">
    <property type="component" value="Unassembled WGS sequence"/>
</dbReference>
<reference evidence="7" key="3">
    <citation type="journal article" date="2021" name="World Allergy Organ. J.">
        <title>Chromosome-level assembly of Dermatophagoides farinae genome and transcriptome reveals two novel allergens Der f 37 and Der f 39.</title>
        <authorList>
            <person name="Chen J."/>
            <person name="Cai Z."/>
            <person name="Fan D."/>
            <person name="Hu J."/>
            <person name="Hou Y."/>
            <person name="He Y."/>
            <person name="Zhang Z."/>
            <person name="Zhao Z."/>
            <person name="Gao P."/>
            <person name="Hu W."/>
            <person name="Sun J."/>
            <person name="Li J."/>
            <person name="Ji K."/>
        </authorList>
    </citation>
    <scope>NUCLEOTIDE SEQUENCE</scope>
    <source>
        <strain evidence="7">JKM2019</strain>
    </source>
</reference>
<feature type="domain" description="PNPLA" evidence="6">
    <location>
        <begin position="12"/>
        <end position="179"/>
    </location>
</feature>
<feature type="region of interest" description="Disordered" evidence="5">
    <location>
        <begin position="480"/>
        <end position="505"/>
    </location>
</feature>
<evidence type="ECO:0000259" key="6">
    <source>
        <dbReference type="PROSITE" id="PS51635"/>
    </source>
</evidence>
<evidence type="ECO:0000313" key="8">
    <source>
        <dbReference type="EMBL" id="KAH9505810.1"/>
    </source>
</evidence>
<dbReference type="GO" id="GO:0019433">
    <property type="term" value="P:triglyceride catabolic process"/>
    <property type="evidence" value="ECO:0007669"/>
    <property type="project" value="TreeGrafter"/>
</dbReference>
<accession>A0A922KY96</accession>
<feature type="region of interest" description="Disordered" evidence="5">
    <location>
        <begin position="664"/>
        <end position="725"/>
    </location>
</feature>
<dbReference type="InterPro" id="IPR016035">
    <property type="entry name" value="Acyl_Trfase/lysoPLipase"/>
</dbReference>
<dbReference type="FunFam" id="3.40.1090.10:FF:000003">
    <property type="entry name" value="Patatin-like phospholipase domain-containing protein 2"/>
    <property type="match status" value="1"/>
</dbReference>
<dbReference type="InterPro" id="IPR002641">
    <property type="entry name" value="PNPLA_dom"/>
</dbReference>
<reference evidence="7" key="2">
    <citation type="submission" date="2020-06" db="EMBL/GenBank/DDBJ databases">
        <authorList>
            <person name="Ji K."/>
            <person name="Li J."/>
        </authorList>
    </citation>
    <scope>NUCLEOTIDE SEQUENCE</scope>
    <source>
        <strain evidence="7">JKM2019</strain>
        <tissue evidence="7">Whole body</tissue>
    </source>
</reference>
<dbReference type="InterPro" id="IPR033562">
    <property type="entry name" value="PLPL"/>
</dbReference>
<keyword evidence="9" id="KW-1185">Reference proteome</keyword>
<organism evidence="8 9">
    <name type="scientific">Dermatophagoides farinae</name>
    <name type="common">American house dust mite</name>
    <dbReference type="NCBI Taxonomy" id="6954"/>
    <lineage>
        <taxon>Eukaryota</taxon>
        <taxon>Metazoa</taxon>
        <taxon>Ecdysozoa</taxon>
        <taxon>Arthropoda</taxon>
        <taxon>Chelicerata</taxon>
        <taxon>Arachnida</taxon>
        <taxon>Acari</taxon>
        <taxon>Acariformes</taxon>
        <taxon>Sarcoptiformes</taxon>
        <taxon>Astigmata</taxon>
        <taxon>Psoroptidia</taxon>
        <taxon>Analgoidea</taxon>
        <taxon>Pyroglyphidae</taxon>
        <taxon>Dermatophagoidinae</taxon>
        <taxon>Dermatophagoides</taxon>
    </lineage>
</organism>
<evidence type="ECO:0000256" key="3">
    <source>
        <dbReference type="ARBA" id="ARBA00023098"/>
    </source>
</evidence>
<feature type="compositionally biased region" description="Low complexity" evidence="5">
    <location>
        <begin position="683"/>
        <end position="696"/>
    </location>
</feature>
<evidence type="ECO:0000313" key="7">
    <source>
        <dbReference type="EMBL" id="KAH7643071.1"/>
    </source>
</evidence>
<feature type="short sequence motif" description="GXGXXG" evidence="4">
    <location>
        <begin position="16"/>
        <end position="21"/>
    </location>
</feature>
<feature type="short sequence motif" description="DGA/G" evidence="4">
    <location>
        <begin position="166"/>
        <end position="168"/>
    </location>
</feature>
<evidence type="ECO:0000256" key="2">
    <source>
        <dbReference type="ARBA" id="ARBA00022801"/>
    </source>
</evidence>
<feature type="short sequence motif" description="GXSXG" evidence="4">
    <location>
        <begin position="45"/>
        <end position="49"/>
    </location>
</feature>
<dbReference type="EC" id="3.1.1.3" evidence="1"/>
<reference evidence="8" key="4">
    <citation type="journal article" date="2022" name="Res Sq">
        <title>Comparative Genomics Reveals Insights into the Divergent Evolution of Astigmatic Mites and Household Pest Adaptations.</title>
        <authorList>
            <person name="Xiong Q."/>
            <person name="Wan A.T.-Y."/>
            <person name="Liu X.-Y."/>
            <person name="Fung C.S.-H."/>
            <person name="Xiao X."/>
            <person name="Malainual N."/>
            <person name="Hou J."/>
            <person name="Wang L."/>
            <person name="Wang M."/>
            <person name="Yang K."/>
            <person name="Cui Y."/>
            <person name="Leung E."/>
            <person name="Nong W."/>
            <person name="Shin S.-K."/>
            <person name="Au S."/>
            <person name="Jeong K.Y."/>
            <person name="Chew F.T."/>
            <person name="Hui J."/>
            <person name="Leung T.F."/>
            <person name="Tungtrongchitr A."/>
            <person name="Zhong N."/>
            <person name="Liu Z."/>
            <person name="Tsui S."/>
        </authorList>
    </citation>
    <scope>NUCLEOTIDE SEQUENCE</scope>
    <source>
        <strain evidence="8">Derf</strain>
        <tissue evidence="8">Whole organism</tissue>
    </source>
</reference>
<feature type="region of interest" description="Disordered" evidence="5">
    <location>
        <begin position="525"/>
        <end position="546"/>
    </location>
</feature>
<dbReference type="Proteomes" id="UP000790347">
    <property type="component" value="Unassembled WGS sequence"/>
</dbReference>
<dbReference type="OrthoDB" id="197155at2759"/>
<dbReference type="Gene3D" id="3.40.1090.10">
    <property type="entry name" value="Cytosolic phospholipase A2 catalytic domain"/>
    <property type="match status" value="2"/>
</dbReference>
<sequence>MEKLDPTKPISFSFSGCGFMGLYHVGVASCLREYAPISPDTKFLGASAGSLAAISLVCDMPLGESTSEILNVAMRARARALGPFHPSFDINRILYDLLMRTLPDDAHIRANGRMYISVTRVSDGKNVIINQFKSKEELIKALQCSCFIPLWSGLLPPKFNGITYIDGGCTNNLPILDENTITVSPFSGESDICPQDDTFNLFQFNFTNTSISISPSNIYRISRILFPAHPETLSKICQQGFDDALRYLQRNNKISCTRCLAIHFTLEKEETSNKHHRHHKHHANCRDCEYRRQIAILDSLPESVVEAIQEACDQVNKGIINWLFRHRPMKLLSILSIPYLLPIDITIVLFSKIYEKLPDIQKELKESFMRFISLLKSLLVKIESNRYFYSAKFSCQLAVKEFDYTSEENLTKIRKSSSHSKSLFMNDIAKQQQQQQLQLQQQQQQQKIMINNQPLKESKSLDLKKLDPIKYRKASYAGREVNQNRNKPRRRSMIEMGSHPDLPPERVISQLNFDLKLDVKPDQSNVKTTMDTRNNNNDVIDDDIDGPSSSLDSKVIDIDINEIDQNNAIEIANKALNWEKEILEKCHDHLNANDGNFDRMLQITKNNDAVMAYYYTDENNKVQFTELFKIGDEDIDKLNDKENNNNNDDDPNIIDNYQQQIPTYKKDNDDGLIESTIPHGNIQQQQQHQHQTTTTTLNDKNNGSNGGNESPKKRPRKLSSIIMVD</sequence>
<comment type="caution">
    <text evidence="8">The sequence shown here is derived from an EMBL/GenBank/DDBJ whole genome shotgun (WGS) entry which is preliminary data.</text>
</comment>
<feature type="active site" description="Proton acceptor" evidence="4">
    <location>
        <position position="166"/>
    </location>
</feature>
<evidence type="ECO:0000256" key="1">
    <source>
        <dbReference type="ARBA" id="ARBA00013279"/>
    </source>
</evidence>
<evidence type="ECO:0000256" key="5">
    <source>
        <dbReference type="SAM" id="MobiDB-lite"/>
    </source>
</evidence>
<keyword evidence="3 4" id="KW-0443">Lipid metabolism</keyword>
<name>A0A922KY96_DERFA</name>
<feature type="active site" description="Nucleophile" evidence="4">
    <location>
        <position position="47"/>
    </location>
</feature>
<dbReference type="AlphaFoldDB" id="A0A922KY96"/>
<dbReference type="GO" id="GO:0004806">
    <property type="term" value="F:triacylglycerol lipase activity"/>
    <property type="evidence" value="ECO:0007669"/>
    <property type="project" value="UniProtKB-EC"/>
</dbReference>
<dbReference type="GO" id="GO:0016020">
    <property type="term" value="C:membrane"/>
    <property type="evidence" value="ECO:0007669"/>
    <property type="project" value="TreeGrafter"/>
</dbReference>
<proteinExistence type="predicted"/>
<keyword evidence="4" id="KW-0442">Lipid degradation</keyword>
<dbReference type="Pfam" id="PF01734">
    <property type="entry name" value="Patatin"/>
    <property type="match status" value="1"/>
</dbReference>
<reference evidence="8" key="1">
    <citation type="submission" date="2013-05" db="EMBL/GenBank/DDBJ databases">
        <authorList>
            <person name="Yim A.K.Y."/>
            <person name="Chan T.F."/>
            <person name="Ji K.M."/>
            <person name="Liu X.Y."/>
            <person name="Zhou J.W."/>
            <person name="Li R.Q."/>
            <person name="Yang K.Y."/>
            <person name="Li J."/>
            <person name="Li M."/>
            <person name="Law P.T.W."/>
            <person name="Wu Y.L."/>
            <person name="Cai Z.L."/>
            <person name="Qin H."/>
            <person name="Bao Y."/>
            <person name="Leung R.K.K."/>
            <person name="Ng P.K.S."/>
            <person name="Zou J."/>
            <person name="Zhong X.J."/>
            <person name="Ran P.X."/>
            <person name="Zhong N.S."/>
            <person name="Liu Z.G."/>
            <person name="Tsui S.K.W."/>
        </authorList>
    </citation>
    <scope>NUCLEOTIDE SEQUENCE</scope>
    <source>
        <strain evidence="8">Derf</strain>
        <tissue evidence="8">Whole organism</tissue>
    </source>
</reference>
<dbReference type="EMBL" id="SDOV01000003">
    <property type="protein sequence ID" value="KAH7643071.1"/>
    <property type="molecule type" value="Genomic_DNA"/>
</dbReference>
<dbReference type="EMBL" id="ASGP02000005">
    <property type="protein sequence ID" value="KAH9505810.1"/>
    <property type="molecule type" value="Genomic_DNA"/>
</dbReference>
<dbReference type="PROSITE" id="PS51635">
    <property type="entry name" value="PNPLA"/>
    <property type="match status" value="1"/>
</dbReference>
<dbReference type="GO" id="GO:0055088">
    <property type="term" value="P:lipid homeostasis"/>
    <property type="evidence" value="ECO:0007669"/>
    <property type="project" value="TreeGrafter"/>
</dbReference>
<evidence type="ECO:0000256" key="4">
    <source>
        <dbReference type="PROSITE-ProRule" id="PRU01161"/>
    </source>
</evidence>
<dbReference type="PROSITE" id="PS51257">
    <property type="entry name" value="PROKAR_LIPOPROTEIN"/>
    <property type="match status" value="1"/>
</dbReference>
<dbReference type="SUPFAM" id="SSF52151">
    <property type="entry name" value="FabD/lysophospholipase-like"/>
    <property type="match status" value="1"/>
</dbReference>
<dbReference type="GO" id="GO:0005737">
    <property type="term" value="C:cytoplasm"/>
    <property type="evidence" value="ECO:0007669"/>
    <property type="project" value="TreeGrafter"/>
</dbReference>
<dbReference type="GO" id="GO:0005811">
    <property type="term" value="C:lipid droplet"/>
    <property type="evidence" value="ECO:0007669"/>
    <property type="project" value="TreeGrafter"/>
</dbReference>
<gene>
    <name evidence="8" type="primary">PNPLA2_1</name>
    <name evidence="8" type="ORF">DERF_010581</name>
    <name evidence="7" type="ORF">HUG17_9762</name>
</gene>
<keyword evidence="2 4" id="KW-0378">Hydrolase</keyword>